<feature type="disulfide bond" evidence="13">
    <location>
        <begin position="134"/>
        <end position="162"/>
    </location>
</feature>
<evidence type="ECO:0000256" key="4">
    <source>
        <dbReference type="ARBA" id="ARBA00012313"/>
    </source>
</evidence>
<keyword evidence="16" id="KW-1185">Reference proteome</keyword>
<dbReference type="PRINTS" id="PR00458">
    <property type="entry name" value="PEROXIDASE"/>
</dbReference>
<evidence type="ECO:0000256" key="11">
    <source>
        <dbReference type="PIRSR" id="PIRSR600823-2"/>
    </source>
</evidence>
<feature type="binding site" evidence="12">
    <location>
        <position position="22"/>
    </location>
    <ligand>
        <name>Ca(2+)</name>
        <dbReference type="ChEBI" id="CHEBI:29108"/>
        <label>1</label>
    </ligand>
</feature>
<dbReference type="GO" id="GO:0006979">
    <property type="term" value="P:response to oxidative stress"/>
    <property type="evidence" value="ECO:0007669"/>
    <property type="project" value="InterPro"/>
</dbReference>
<evidence type="ECO:0000256" key="2">
    <source>
        <dbReference type="ARBA" id="ARBA00002322"/>
    </source>
</evidence>
<dbReference type="GO" id="GO:0042744">
    <property type="term" value="P:hydrogen peroxide catabolic process"/>
    <property type="evidence" value="ECO:0007669"/>
    <property type="project" value="InterPro"/>
</dbReference>
<gene>
    <name evidence="15" type="ORF">COLO4_34586</name>
</gene>
<feature type="binding site" evidence="12">
    <location>
        <position position="128"/>
    </location>
    <ligand>
        <name>Ca(2+)</name>
        <dbReference type="ChEBI" id="CHEBI:29108"/>
        <label>2</label>
    </ligand>
</feature>
<reference evidence="16" key="1">
    <citation type="submission" date="2013-09" db="EMBL/GenBank/DDBJ databases">
        <title>Corchorus olitorius genome sequencing.</title>
        <authorList>
            <person name="Alam M."/>
            <person name="Haque M.S."/>
            <person name="Islam M.S."/>
            <person name="Emdad E.M."/>
            <person name="Islam M.M."/>
            <person name="Ahmed B."/>
            <person name="Halim A."/>
            <person name="Hossen Q.M.M."/>
            <person name="Hossain M.Z."/>
            <person name="Ahmed R."/>
            <person name="Khan M.M."/>
            <person name="Islam R."/>
            <person name="Rashid M.M."/>
            <person name="Khan S.A."/>
            <person name="Rahman M.S."/>
            <person name="Alam M."/>
            <person name="Yahiya A.S."/>
            <person name="Khan M.S."/>
            <person name="Azam M.S."/>
            <person name="Haque T."/>
            <person name="Lashkar M.Z.H."/>
            <person name="Akhand A.I."/>
            <person name="Morshed G."/>
            <person name="Roy S."/>
            <person name="Uddin K.S."/>
            <person name="Rabeya T."/>
            <person name="Hossain A.S."/>
            <person name="Chowdhury A."/>
            <person name="Snigdha A.R."/>
            <person name="Mortoza M.S."/>
            <person name="Matin S.A."/>
            <person name="Hoque S.M.E."/>
            <person name="Islam M.K."/>
            <person name="Roy D.K."/>
            <person name="Haider R."/>
            <person name="Moosa M.M."/>
            <person name="Elias S.M."/>
            <person name="Hasan A.M."/>
            <person name="Jahan S."/>
            <person name="Shafiuddin M."/>
            <person name="Mahmood N."/>
            <person name="Shommy N.S."/>
        </authorList>
    </citation>
    <scope>NUCLEOTIDE SEQUENCE [LARGE SCALE GENOMIC DNA]</scope>
    <source>
        <strain evidence="16">cv. O-4</strain>
    </source>
</reference>
<dbReference type="GO" id="GO:0046872">
    <property type="term" value="F:metal ion binding"/>
    <property type="evidence" value="ECO:0007669"/>
    <property type="project" value="UniProtKB-KW"/>
</dbReference>
<dbReference type="OrthoDB" id="2113341at2759"/>
<evidence type="ECO:0000259" key="14">
    <source>
        <dbReference type="PROSITE" id="PS50873"/>
    </source>
</evidence>
<dbReference type="SUPFAM" id="SSF48113">
    <property type="entry name" value="Heme-dependent peroxidases"/>
    <property type="match status" value="1"/>
</dbReference>
<dbReference type="Pfam" id="PF00141">
    <property type="entry name" value="peroxidase"/>
    <property type="match status" value="1"/>
</dbReference>
<dbReference type="AlphaFoldDB" id="A0A1R3GK65"/>
<evidence type="ECO:0000256" key="6">
    <source>
        <dbReference type="ARBA" id="ARBA00022617"/>
    </source>
</evidence>
<keyword evidence="12" id="KW-0106">Calcium</keyword>
<dbReference type="PROSITE" id="PS00435">
    <property type="entry name" value="PEROXIDASE_1"/>
    <property type="match status" value="1"/>
</dbReference>
<evidence type="ECO:0000256" key="3">
    <source>
        <dbReference type="ARBA" id="ARBA00006873"/>
    </source>
</evidence>
<proteinExistence type="inferred from homology"/>
<sequence length="256" mass="27377">MASGRGCDASVLLDDTEDFVGEKTAPPNLNSLRGFEVIDAIKSELESVCPQTVSCADILATAARDSVLLSGGPSWEVQMGRKDSLGASKAAATNNIPGPNSTVPTLISMFQNVGLSSNDMVALSGAHTMGMARCSTFSSRLQQGSKGSDINLDFLQNLQQLCSESDSNSRLAQLDLVSPATFDNQYYINLLSGEGLLPSDQALVTQDYQTRQLVLLYAEDPLAFFDDFKISMLKMGSLGPLTGNDGQIRTNCRFVN</sequence>
<keyword evidence="6" id="KW-0349">Heme</keyword>
<dbReference type="PANTHER" id="PTHR31388">
    <property type="entry name" value="PEROXIDASE 72-RELATED"/>
    <property type="match status" value="1"/>
</dbReference>
<accession>A0A1R3GK65</accession>
<name>A0A1R3GK65_9ROSI</name>
<comment type="caution">
    <text evidence="15">The sequence shown here is derived from an EMBL/GenBank/DDBJ whole genome shotgun (WGS) entry which is preliminary data.</text>
</comment>
<dbReference type="GO" id="GO:0020037">
    <property type="term" value="F:heme binding"/>
    <property type="evidence" value="ECO:0007669"/>
    <property type="project" value="InterPro"/>
</dbReference>
<keyword evidence="7 12" id="KW-0479">Metal-binding</keyword>
<evidence type="ECO:0000256" key="13">
    <source>
        <dbReference type="PIRSR" id="PIRSR600823-5"/>
    </source>
</evidence>
<dbReference type="InterPro" id="IPR010255">
    <property type="entry name" value="Haem_peroxidase_sf"/>
</dbReference>
<comment type="catalytic activity">
    <reaction evidence="1">
        <text>2 a phenolic donor + H2O2 = 2 a phenolic radical donor + 2 H2O</text>
        <dbReference type="Rhea" id="RHEA:56136"/>
        <dbReference type="ChEBI" id="CHEBI:15377"/>
        <dbReference type="ChEBI" id="CHEBI:16240"/>
        <dbReference type="ChEBI" id="CHEBI:139520"/>
        <dbReference type="ChEBI" id="CHEBI:139521"/>
        <dbReference type="EC" id="1.11.1.7"/>
    </reaction>
</comment>
<comment type="function">
    <text evidence="2">Removal of H(2)O(2), oxidation of toxic reductants, biosynthesis and degradation of lignin, suberization, auxin catabolism, response to environmental stresses such as wounding, pathogen attack and oxidative stress. These functions might be dependent on each isozyme/isoform in each plant tissue.</text>
</comment>
<organism evidence="15 16">
    <name type="scientific">Corchorus olitorius</name>
    <dbReference type="NCBI Taxonomy" id="93759"/>
    <lineage>
        <taxon>Eukaryota</taxon>
        <taxon>Viridiplantae</taxon>
        <taxon>Streptophyta</taxon>
        <taxon>Embryophyta</taxon>
        <taxon>Tracheophyta</taxon>
        <taxon>Spermatophyta</taxon>
        <taxon>Magnoliopsida</taxon>
        <taxon>eudicotyledons</taxon>
        <taxon>Gunneridae</taxon>
        <taxon>Pentapetalae</taxon>
        <taxon>rosids</taxon>
        <taxon>malvids</taxon>
        <taxon>Malvales</taxon>
        <taxon>Malvaceae</taxon>
        <taxon>Grewioideae</taxon>
        <taxon>Apeibeae</taxon>
        <taxon>Corchorus</taxon>
    </lineage>
</organism>
<dbReference type="InterPro" id="IPR002016">
    <property type="entry name" value="Haem_peroxidase"/>
</dbReference>
<dbReference type="InterPro" id="IPR019793">
    <property type="entry name" value="Peroxidases_heam-ligand_BS"/>
</dbReference>
<evidence type="ECO:0000313" key="15">
    <source>
        <dbReference type="EMBL" id="OMO58473.1"/>
    </source>
</evidence>
<comment type="cofactor">
    <cofactor evidence="12">
        <name>Ca(2+)</name>
        <dbReference type="ChEBI" id="CHEBI:29108"/>
    </cofactor>
    <text evidence="12">Binds 2 calcium ions per subunit.</text>
</comment>
<evidence type="ECO:0000313" key="16">
    <source>
        <dbReference type="Proteomes" id="UP000187203"/>
    </source>
</evidence>
<feature type="binding site" evidence="12">
    <location>
        <position position="10"/>
    </location>
    <ligand>
        <name>Ca(2+)</name>
        <dbReference type="ChEBI" id="CHEBI:29108"/>
        <label>1</label>
    </ligand>
</feature>
<feature type="binding site" evidence="12">
    <location>
        <position position="183"/>
    </location>
    <ligand>
        <name>Ca(2+)</name>
        <dbReference type="ChEBI" id="CHEBI:29108"/>
        <label>2</label>
    </ligand>
</feature>
<evidence type="ECO:0000256" key="5">
    <source>
        <dbReference type="ARBA" id="ARBA00022559"/>
    </source>
</evidence>
<protein>
    <recommendedName>
        <fullName evidence="4">peroxidase</fullName>
        <ecNumber evidence="4">1.11.1.7</ecNumber>
    </recommendedName>
</protein>
<dbReference type="EMBL" id="AWUE01022414">
    <property type="protein sequence ID" value="OMO58473.1"/>
    <property type="molecule type" value="Genomic_DNA"/>
</dbReference>
<evidence type="ECO:0000256" key="8">
    <source>
        <dbReference type="ARBA" id="ARBA00023002"/>
    </source>
</evidence>
<dbReference type="EC" id="1.11.1.7" evidence="4"/>
<feature type="binding site" evidence="12">
    <location>
        <position position="6"/>
    </location>
    <ligand>
        <name>Ca(2+)</name>
        <dbReference type="ChEBI" id="CHEBI:29108"/>
        <label>1</label>
    </ligand>
</feature>
<dbReference type="CDD" id="cd00693">
    <property type="entry name" value="secretory_peroxidase"/>
    <property type="match status" value="1"/>
</dbReference>
<evidence type="ECO:0000256" key="7">
    <source>
        <dbReference type="ARBA" id="ARBA00022723"/>
    </source>
</evidence>
<evidence type="ECO:0000256" key="1">
    <source>
        <dbReference type="ARBA" id="ARBA00000189"/>
    </source>
</evidence>
<dbReference type="PRINTS" id="PR00461">
    <property type="entry name" value="PLPEROXIDASE"/>
</dbReference>
<dbReference type="PROSITE" id="PS50873">
    <property type="entry name" value="PEROXIDASE_4"/>
    <property type="match status" value="1"/>
</dbReference>
<comment type="cofactor">
    <cofactor evidence="12">
        <name>heme b</name>
        <dbReference type="ChEBI" id="CHEBI:60344"/>
    </cofactor>
    <text evidence="12">Binds 1 heme b (iron(II)-protoporphyrin IX) group per subunit.</text>
</comment>
<dbReference type="PANTHER" id="PTHR31388:SF28">
    <property type="entry name" value="PEROXIDASE 40"/>
    <property type="match status" value="1"/>
</dbReference>
<keyword evidence="5 15" id="KW-0575">Peroxidase</keyword>
<keyword evidence="8" id="KW-0560">Oxidoreductase</keyword>
<keyword evidence="10 13" id="KW-1015">Disulfide bond</keyword>
<feature type="disulfide bond" evidence="13">
    <location>
        <begin position="55"/>
        <end position="252"/>
    </location>
</feature>
<feature type="binding site" description="axial binding residue" evidence="12">
    <location>
        <position position="127"/>
    </location>
    <ligand>
        <name>heme b</name>
        <dbReference type="ChEBI" id="CHEBI:60344"/>
    </ligand>
    <ligandPart>
        <name>Fe</name>
        <dbReference type="ChEBI" id="CHEBI:18248"/>
    </ligandPart>
</feature>
<dbReference type="Gene3D" id="1.10.420.10">
    <property type="entry name" value="Peroxidase, domain 2"/>
    <property type="match status" value="1"/>
</dbReference>
<keyword evidence="9 12" id="KW-0408">Iron</keyword>
<evidence type="ECO:0000256" key="10">
    <source>
        <dbReference type="ARBA" id="ARBA00023157"/>
    </source>
</evidence>
<evidence type="ECO:0000256" key="9">
    <source>
        <dbReference type="ARBA" id="ARBA00023004"/>
    </source>
</evidence>
<feature type="binding site" evidence="12">
    <location>
        <position position="175"/>
    </location>
    <ligand>
        <name>Ca(2+)</name>
        <dbReference type="ChEBI" id="CHEBI:29108"/>
        <label>2</label>
    </ligand>
</feature>
<feature type="domain" description="Plant heme peroxidase family profile" evidence="14">
    <location>
        <begin position="5"/>
        <end position="256"/>
    </location>
</feature>
<dbReference type="FunFam" id="1.10.420.10:FF:000001">
    <property type="entry name" value="Peroxidase"/>
    <property type="match status" value="1"/>
</dbReference>
<feature type="binding site" evidence="11">
    <location>
        <position position="97"/>
    </location>
    <ligand>
        <name>substrate</name>
    </ligand>
</feature>
<comment type="similarity">
    <text evidence="3">Belongs to the peroxidase family. Ascorbate peroxidase subfamily.</text>
</comment>
<dbReference type="Proteomes" id="UP000187203">
    <property type="component" value="Unassembled WGS sequence"/>
</dbReference>
<dbReference type="STRING" id="93759.A0A1R3GK65"/>
<dbReference type="InterPro" id="IPR000823">
    <property type="entry name" value="Peroxidase_pln"/>
</dbReference>
<dbReference type="InterPro" id="IPR033905">
    <property type="entry name" value="Secretory_peroxidase"/>
</dbReference>
<dbReference type="Gene3D" id="1.10.520.10">
    <property type="match status" value="1"/>
</dbReference>
<feature type="binding site" evidence="12">
    <location>
        <position position="8"/>
    </location>
    <ligand>
        <name>Ca(2+)</name>
        <dbReference type="ChEBI" id="CHEBI:29108"/>
        <label>1</label>
    </ligand>
</feature>
<evidence type="ECO:0000256" key="12">
    <source>
        <dbReference type="PIRSR" id="PIRSR600823-3"/>
    </source>
</evidence>
<dbReference type="GO" id="GO:0140825">
    <property type="term" value="F:lactoperoxidase activity"/>
    <property type="evidence" value="ECO:0007669"/>
    <property type="project" value="UniProtKB-EC"/>
</dbReference>